<gene>
    <name evidence="1" type="primary">BnaCnng72150D</name>
    <name evidence="1" type="ORF">GSBRNA2T00013837001</name>
</gene>
<organism evidence="1">
    <name type="scientific">Brassica napus</name>
    <name type="common">Rape</name>
    <dbReference type="NCBI Taxonomy" id="3708"/>
    <lineage>
        <taxon>Eukaryota</taxon>
        <taxon>Viridiplantae</taxon>
        <taxon>Streptophyta</taxon>
        <taxon>Embryophyta</taxon>
        <taxon>Tracheophyta</taxon>
        <taxon>Spermatophyta</taxon>
        <taxon>Magnoliopsida</taxon>
        <taxon>eudicotyledons</taxon>
        <taxon>Gunneridae</taxon>
        <taxon>Pentapetalae</taxon>
        <taxon>rosids</taxon>
        <taxon>malvids</taxon>
        <taxon>Brassicales</taxon>
        <taxon>Brassicaceae</taxon>
        <taxon>Brassiceae</taxon>
        <taxon>Brassica</taxon>
    </lineage>
</organism>
<evidence type="ECO:0000313" key="1">
    <source>
        <dbReference type="EMBL" id="CDY71271.1"/>
    </source>
</evidence>
<accession>A0A078K0F6</accession>
<sequence>MDARTVSGLFPCGITGKIFRKSPPRSIVLP</sequence>
<name>A0A078K0F6_BRANA</name>
<reference evidence="1" key="1">
    <citation type="journal article" date="2014" name="Science">
        <title>Plant genetics. Early allopolyploid evolution in the post-Neolithic Brassica napus oilseed genome.</title>
        <authorList>
            <person name="Chalhoub B."/>
            <person name="Denoeud F."/>
            <person name="Liu S."/>
            <person name="Parkin I.A."/>
            <person name="Tang H."/>
            <person name="Wang X."/>
            <person name="Chiquet J."/>
            <person name="Belcram H."/>
            <person name="Tong C."/>
            <person name="Samans B."/>
            <person name="Correa M."/>
            <person name="Da Silva C."/>
            <person name="Just J."/>
            <person name="Falentin C."/>
            <person name="Koh C.S."/>
            <person name="Le Clainche I."/>
            <person name="Bernard M."/>
            <person name="Bento P."/>
            <person name="Noel B."/>
            <person name="Labadie K."/>
            <person name="Alberti A."/>
            <person name="Charles M."/>
            <person name="Arnaud D."/>
            <person name="Guo H."/>
            <person name="Daviaud C."/>
            <person name="Alamery S."/>
            <person name="Jabbari K."/>
            <person name="Zhao M."/>
            <person name="Edger P.P."/>
            <person name="Chelaifa H."/>
            <person name="Tack D."/>
            <person name="Lassalle G."/>
            <person name="Mestiri I."/>
            <person name="Schnel N."/>
            <person name="Le Paslier M.C."/>
            <person name="Fan G."/>
            <person name="Renault V."/>
            <person name="Bayer P.E."/>
            <person name="Golicz A.A."/>
            <person name="Manoli S."/>
            <person name="Lee T.H."/>
            <person name="Thi V.H."/>
            <person name="Chalabi S."/>
            <person name="Hu Q."/>
            <person name="Fan C."/>
            <person name="Tollenaere R."/>
            <person name="Lu Y."/>
            <person name="Battail C."/>
            <person name="Shen J."/>
            <person name="Sidebottom C.H."/>
            <person name="Wang X."/>
            <person name="Canaguier A."/>
            <person name="Chauveau A."/>
            <person name="Berard A."/>
            <person name="Deniot G."/>
            <person name="Guan M."/>
            <person name="Liu Z."/>
            <person name="Sun F."/>
            <person name="Lim Y.P."/>
            <person name="Lyons E."/>
            <person name="Town C.D."/>
            <person name="Bancroft I."/>
            <person name="Wang X."/>
            <person name="Meng J."/>
            <person name="Ma J."/>
            <person name="Pires J.C."/>
            <person name="King G.J."/>
            <person name="Brunel D."/>
            <person name="Delourme R."/>
            <person name="Renard M."/>
            <person name="Aury J.M."/>
            <person name="Adams K.L."/>
            <person name="Batley J."/>
            <person name="Snowdon R.J."/>
            <person name="Tost J."/>
            <person name="Edwards D."/>
            <person name="Zhou Y."/>
            <person name="Hua W."/>
            <person name="Sharpe A.G."/>
            <person name="Paterson A.H."/>
            <person name="Guan C."/>
            <person name="Wincker P."/>
        </authorList>
    </citation>
    <scope>NUCLEOTIDE SEQUENCE [LARGE SCALE GENOMIC DNA]</scope>
</reference>
<dbReference type="Gramene" id="CDY71271">
    <property type="protein sequence ID" value="CDY71271"/>
    <property type="gene ID" value="GSBRNA2T00013837001"/>
</dbReference>
<proteinExistence type="predicted"/>
<feature type="non-terminal residue" evidence="1">
    <location>
        <position position="30"/>
    </location>
</feature>
<dbReference type="EMBL" id="LK045193">
    <property type="protein sequence ID" value="CDY71271.1"/>
    <property type="molecule type" value="Genomic_DNA"/>
</dbReference>
<dbReference type="AlphaFoldDB" id="A0A078K0F6"/>
<protein>
    <submittedName>
        <fullName evidence="1">BnaCnng72150D protein</fullName>
    </submittedName>
</protein>
<reference evidence="1" key="2">
    <citation type="submission" date="2014-06" db="EMBL/GenBank/DDBJ databases">
        <authorList>
            <person name="Genoscope - CEA"/>
        </authorList>
    </citation>
    <scope>NUCLEOTIDE SEQUENCE</scope>
</reference>
<dbReference type="PaxDb" id="3708-A0A078K0F6"/>